<feature type="non-terminal residue" evidence="5">
    <location>
        <position position="519"/>
    </location>
</feature>
<keyword evidence="6" id="KW-1185">Reference proteome</keyword>
<dbReference type="Gene3D" id="3.80.10.10">
    <property type="entry name" value="Ribonuclease Inhibitor"/>
    <property type="match status" value="1"/>
</dbReference>
<evidence type="ECO:0000256" key="2">
    <source>
        <dbReference type="ARBA" id="ARBA00022614"/>
    </source>
</evidence>
<evidence type="ECO:0000256" key="4">
    <source>
        <dbReference type="ARBA" id="ARBA00067566"/>
    </source>
</evidence>
<evidence type="ECO:0000313" key="6">
    <source>
        <dbReference type="Proteomes" id="UP000623542"/>
    </source>
</evidence>
<evidence type="ECO:0000256" key="1">
    <source>
        <dbReference type="ARBA" id="ARBA00009552"/>
    </source>
</evidence>
<gene>
    <name evidence="5" type="primary">Lrrc14b</name>
    <name evidence="5" type="ORF">ELAFOR_R02631</name>
</gene>
<dbReference type="AlphaFoldDB" id="A0A851UJJ8"/>
<dbReference type="InterPro" id="IPR032675">
    <property type="entry name" value="LRR_dom_sf"/>
</dbReference>
<comment type="similarity">
    <text evidence="1">Belongs to the PRAME family. LRRC14 subfamily.</text>
</comment>
<dbReference type="PANTHER" id="PTHR14224">
    <property type="entry name" value="SIMILAR TO PREFERENTIALLY EXPRESSED ANTIGEN IN MELANOMA-LIKE 3"/>
    <property type="match status" value="1"/>
</dbReference>
<evidence type="ECO:0000256" key="3">
    <source>
        <dbReference type="ARBA" id="ARBA00022737"/>
    </source>
</evidence>
<comment type="caution">
    <text evidence="5">The sequence shown here is derived from an EMBL/GenBank/DDBJ whole genome shotgun (WGS) entry which is preliminary data.</text>
</comment>
<accession>A0A851UJJ8</accession>
<dbReference type="EMBL" id="WBNG01000918">
    <property type="protein sequence ID" value="NXD29166.1"/>
    <property type="molecule type" value="Genomic_DNA"/>
</dbReference>
<keyword evidence="3" id="KW-0677">Repeat</keyword>
<sequence>RTTMKSLRFISAEAFVSNVEFARKRLSAVSHDLFPLLFKASYLLEQGEVIHDLVESWPLFDFNIGKLLGPTLDYQEDLSHRTCLVCLESCLTGQKKNVLNQSAVYKKKLKVVDLKKKKDVEVQFCKCKKTMGRWARTQLLSKLCSELLVYLQQEPCNPGTFEISINVLIDLFVTERNYELVAQALLKKCNCPLKICCVAFRSDNLTLQKFFYIIRQKKTCLLRKLEIVHNVHLEMEKKKMLFNSIHFPLLMSLTLPKKKFNVRRFTATDEQMLSNIGEKMGEMTQLTELSMPFSILTGRIEKLLSPLKTPLKMLDVSNCSLNHADMAFLANSFHANHLEALDLSGHNIPELYPSTFFKLLSHCSSVLRSLTLEDCNIQDTHVNMLILGLSPCQKLQEFKFIGNALSSQALKHLFTFLCELPMLNNVEFPVPRDCYPVGTTYPIEDASLCRFDHQKYERVAEELNLILLQANREDVKASTPLFGSYDAVVQETSNELGAFLIKSFKETLEKFTSSFNKMS</sequence>
<evidence type="ECO:0000313" key="5">
    <source>
        <dbReference type="EMBL" id="NXD29166.1"/>
    </source>
</evidence>
<proteinExistence type="inferred from homology"/>
<dbReference type="SUPFAM" id="SSF52047">
    <property type="entry name" value="RNI-like"/>
    <property type="match status" value="1"/>
</dbReference>
<reference evidence="5" key="1">
    <citation type="submission" date="2019-09" db="EMBL/GenBank/DDBJ databases">
        <title>Bird 10,000 Genomes (B10K) Project - Family phase.</title>
        <authorList>
            <person name="Zhang G."/>
        </authorList>
    </citation>
    <scope>NUCLEOTIDE SEQUENCE</scope>
    <source>
        <strain evidence="5">B10K-IZCAS-20218</strain>
        <tissue evidence="5">Blood</tissue>
    </source>
</reference>
<dbReference type="OrthoDB" id="8875973at2759"/>
<protein>
    <recommendedName>
        <fullName evidence="4">Leucine-rich repeat-containing protein 14B</fullName>
    </recommendedName>
</protein>
<organism evidence="5 6">
    <name type="scientific">Elachura formosa</name>
    <name type="common">spotted wren-babbler</name>
    <dbReference type="NCBI Taxonomy" id="1463973"/>
    <lineage>
        <taxon>Eukaryota</taxon>
        <taxon>Metazoa</taxon>
        <taxon>Chordata</taxon>
        <taxon>Craniata</taxon>
        <taxon>Vertebrata</taxon>
        <taxon>Euteleostomi</taxon>
        <taxon>Archelosauria</taxon>
        <taxon>Archosauria</taxon>
        <taxon>Dinosauria</taxon>
        <taxon>Saurischia</taxon>
        <taxon>Theropoda</taxon>
        <taxon>Coelurosauria</taxon>
        <taxon>Aves</taxon>
        <taxon>Neognathae</taxon>
        <taxon>Neoaves</taxon>
        <taxon>Telluraves</taxon>
        <taxon>Australaves</taxon>
        <taxon>Passeriformes</taxon>
        <taxon>Elachuridae</taxon>
        <taxon>Elachura</taxon>
    </lineage>
</organism>
<keyword evidence="2" id="KW-0433">Leucine-rich repeat</keyword>
<feature type="non-terminal residue" evidence="5">
    <location>
        <position position="1"/>
    </location>
</feature>
<dbReference type="Proteomes" id="UP000623542">
    <property type="component" value="Unassembled WGS sequence"/>
</dbReference>
<dbReference type="PANTHER" id="PTHR14224:SF27">
    <property type="entry name" value="LEUCINE-RICH REPEAT-CONTAINING PROTEIN 14B"/>
    <property type="match status" value="1"/>
</dbReference>
<dbReference type="FunFam" id="3.80.10.10:FF:000313">
    <property type="entry name" value="Leucine rich repeat containing 14B"/>
    <property type="match status" value="1"/>
</dbReference>
<dbReference type="InterPro" id="IPR050694">
    <property type="entry name" value="LRRC14/PRAME"/>
</dbReference>
<name>A0A851UJJ8_9PASS</name>
<dbReference type="GO" id="GO:0005737">
    <property type="term" value="C:cytoplasm"/>
    <property type="evidence" value="ECO:0007669"/>
    <property type="project" value="TreeGrafter"/>
</dbReference>